<evidence type="ECO:0000256" key="1">
    <source>
        <dbReference type="SAM" id="MobiDB-lite"/>
    </source>
</evidence>
<dbReference type="RefSeq" id="WP_205030319.1">
    <property type="nucleotide sequence ID" value="NZ_BMZU01000001.1"/>
</dbReference>
<keyword evidence="5" id="KW-1185">Reference proteome</keyword>
<keyword evidence="2" id="KW-0812">Transmembrane</keyword>
<dbReference type="SUPFAM" id="SSF55874">
    <property type="entry name" value="ATPase domain of HSP90 chaperone/DNA topoisomerase II/histidine kinase"/>
    <property type="match status" value="1"/>
</dbReference>
<organism evidence="4 5">
    <name type="scientific">Salinibacterium amurskyense</name>
    <dbReference type="NCBI Taxonomy" id="205941"/>
    <lineage>
        <taxon>Bacteria</taxon>
        <taxon>Bacillati</taxon>
        <taxon>Actinomycetota</taxon>
        <taxon>Actinomycetes</taxon>
        <taxon>Micrococcales</taxon>
        <taxon>Microbacteriaceae</taxon>
        <taxon>Salinibacterium</taxon>
    </lineage>
</organism>
<keyword evidence="4" id="KW-0418">Kinase</keyword>
<dbReference type="Proteomes" id="UP000231742">
    <property type="component" value="Unassembled WGS sequence"/>
</dbReference>
<sequence>MATSLTTARPAPTAKQPRNPISRKQVERVISRSVAVIGLVFGAQTLPWLLGQTGEAQPWWLLTFVPALFGLLIVVVVASFANRAVRAMHGTFAVVCFMALVSWPFTVLPDVEVFSGIHWLNYLITVATAMAAIAFSRVIATIYLFAAPLVYLVVRSLPVGGDAPWQLAVLEAFYALILGSAIMIIVTMLRQAATNVDDAQATALRRYGNAVRQHATEVERVQVDSIVHDSVLTTFISAARAYSPDAQRLAAVMAGNAIGHLREAAATSPDDISTIQATDLAQRVVTSAELLASNFTCAVRSVGARSLPAAAAEAVHSAAVQAMMNSLQHAGGLDVERSVEVRGLEGNGIEVLITDTGTGFDLDHVPQERLGVRVSIVERVANAGGRTAIASVPGAGTQICIQWPHNNLSDEISTLIDPAATDPELVDGDDVGAATVTDEAEGEQ</sequence>
<keyword evidence="2" id="KW-1133">Transmembrane helix</keyword>
<feature type="region of interest" description="Disordered" evidence="1">
    <location>
        <begin position="1"/>
        <end position="21"/>
    </location>
</feature>
<feature type="transmembrane region" description="Helical" evidence="2">
    <location>
        <begin position="87"/>
        <end position="105"/>
    </location>
</feature>
<dbReference type="InterPro" id="IPR036890">
    <property type="entry name" value="HATPase_C_sf"/>
</dbReference>
<keyword evidence="4" id="KW-0808">Transferase</keyword>
<protein>
    <submittedName>
        <fullName evidence="4">Signal transduction histidine kinase</fullName>
    </submittedName>
</protein>
<reference evidence="4 5" key="1">
    <citation type="submission" date="2017-11" db="EMBL/GenBank/DDBJ databases">
        <title>Genomic Encyclopedia of Archaeal and Bacterial Type Strains, Phase II (KMG-II): From Individual Species to Whole Genera.</title>
        <authorList>
            <person name="Goeker M."/>
        </authorList>
    </citation>
    <scope>NUCLEOTIDE SEQUENCE [LARGE SCALE GENOMIC DNA]</scope>
    <source>
        <strain evidence="4 5">DSM 16400</strain>
    </source>
</reference>
<feature type="transmembrane region" description="Helical" evidence="2">
    <location>
        <begin position="117"/>
        <end position="135"/>
    </location>
</feature>
<comment type="caution">
    <text evidence="4">The sequence shown here is derived from an EMBL/GenBank/DDBJ whole genome shotgun (WGS) entry which is preliminary data.</text>
</comment>
<dbReference type="Pfam" id="PF02518">
    <property type="entry name" value="HATPase_c"/>
    <property type="match status" value="1"/>
</dbReference>
<evidence type="ECO:0000313" key="4">
    <source>
        <dbReference type="EMBL" id="PJJ81774.1"/>
    </source>
</evidence>
<proteinExistence type="predicted"/>
<feature type="domain" description="Histidine kinase/HSP90-like ATPase" evidence="3">
    <location>
        <begin position="314"/>
        <end position="405"/>
    </location>
</feature>
<feature type="transmembrane region" description="Helical" evidence="2">
    <location>
        <begin position="172"/>
        <end position="189"/>
    </location>
</feature>
<dbReference type="Gene3D" id="3.30.565.10">
    <property type="entry name" value="Histidine kinase-like ATPase, C-terminal domain"/>
    <property type="match status" value="1"/>
</dbReference>
<keyword evidence="2" id="KW-0472">Membrane</keyword>
<dbReference type="GO" id="GO:0016301">
    <property type="term" value="F:kinase activity"/>
    <property type="evidence" value="ECO:0007669"/>
    <property type="project" value="UniProtKB-KW"/>
</dbReference>
<evidence type="ECO:0000256" key="2">
    <source>
        <dbReference type="SAM" id="Phobius"/>
    </source>
</evidence>
<dbReference type="AlphaFoldDB" id="A0A2M9D7U8"/>
<evidence type="ECO:0000259" key="3">
    <source>
        <dbReference type="Pfam" id="PF02518"/>
    </source>
</evidence>
<gene>
    <name evidence="4" type="ORF">CLV85_0956</name>
</gene>
<name>A0A2M9D7U8_9MICO</name>
<feature type="transmembrane region" description="Helical" evidence="2">
    <location>
        <begin position="29"/>
        <end position="47"/>
    </location>
</feature>
<dbReference type="InterPro" id="IPR003594">
    <property type="entry name" value="HATPase_dom"/>
</dbReference>
<dbReference type="EMBL" id="PGFH01000001">
    <property type="protein sequence ID" value="PJJ81774.1"/>
    <property type="molecule type" value="Genomic_DNA"/>
</dbReference>
<feature type="transmembrane region" description="Helical" evidence="2">
    <location>
        <begin position="59"/>
        <end position="80"/>
    </location>
</feature>
<accession>A0A2M9D7U8</accession>
<evidence type="ECO:0000313" key="5">
    <source>
        <dbReference type="Proteomes" id="UP000231742"/>
    </source>
</evidence>